<accession>E2C121</accession>
<dbReference type="PANTHER" id="PTHR10537:SF4">
    <property type="entry name" value="DNA PRIMASE LARGE SUBUNIT"/>
    <property type="match status" value="1"/>
</dbReference>
<gene>
    <name evidence="9" type="ORF">EAI_07531</name>
</gene>
<evidence type="ECO:0000256" key="2">
    <source>
        <dbReference type="ARBA" id="ARBA00022485"/>
    </source>
</evidence>
<dbReference type="PANTHER" id="PTHR10537">
    <property type="entry name" value="DNA PRIMASE LARGE SUBUNIT"/>
    <property type="match status" value="1"/>
</dbReference>
<dbReference type="InterPro" id="IPR007238">
    <property type="entry name" value="DNA_primase_lsu_euk/arc"/>
</dbReference>
<evidence type="ECO:0000256" key="7">
    <source>
        <dbReference type="ARBA" id="ARBA00023014"/>
    </source>
</evidence>
<evidence type="ECO:0000256" key="4">
    <source>
        <dbReference type="ARBA" id="ARBA00022705"/>
    </source>
</evidence>
<evidence type="ECO:0000256" key="5">
    <source>
        <dbReference type="ARBA" id="ARBA00022723"/>
    </source>
</evidence>
<evidence type="ECO:0000256" key="1">
    <source>
        <dbReference type="ARBA" id="ARBA00001966"/>
    </source>
</evidence>
<name>E2C121_HARSA</name>
<keyword evidence="6" id="KW-0408">Iron</keyword>
<dbReference type="OrthoDB" id="421393at2759"/>
<feature type="domain" description="DNA primase large subunit C-terminal" evidence="8">
    <location>
        <begin position="45"/>
        <end position="141"/>
    </location>
</feature>
<evidence type="ECO:0000256" key="6">
    <source>
        <dbReference type="ARBA" id="ARBA00023004"/>
    </source>
</evidence>
<dbReference type="EMBL" id="GL451853">
    <property type="protein sequence ID" value="EFN78342.1"/>
    <property type="molecule type" value="Genomic_DNA"/>
</dbReference>
<dbReference type="OMA" id="PHACTSI"/>
<keyword evidence="7" id="KW-0411">Iron-sulfur</keyword>
<dbReference type="STRING" id="610380.E2C121"/>
<keyword evidence="10" id="KW-1185">Reference proteome</keyword>
<comment type="cofactor">
    <cofactor evidence="1">
        <name>[4Fe-4S] cluster</name>
        <dbReference type="ChEBI" id="CHEBI:49883"/>
    </cofactor>
</comment>
<evidence type="ECO:0000313" key="10">
    <source>
        <dbReference type="Proteomes" id="UP000008237"/>
    </source>
</evidence>
<dbReference type="GO" id="GO:0006269">
    <property type="term" value="P:DNA replication, synthesis of primer"/>
    <property type="evidence" value="ECO:0007669"/>
    <property type="project" value="UniProtKB-KW"/>
</dbReference>
<dbReference type="AlphaFoldDB" id="E2C121"/>
<evidence type="ECO:0000313" key="9">
    <source>
        <dbReference type="EMBL" id="EFN78342.1"/>
    </source>
</evidence>
<dbReference type="GO" id="GO:0046872">
    <property type="term" value="F:metal ion binding"/>
    <property type="evidence" value="ECO:0007669"/>
    <property type="project" value="UniProtKB-KW"/>
</dbReference>
<sequence length="147" mass="17565">MKKQAQYIVKYDLRLQFLSQKVQSYLFKECTIHGRVTIENIDAESEKFPPCMRHLHSILKSRHRLSHYARLYYSLFLKEIGMKLDDSITFWKQEYSKPHACTSICSHNWQSNEKKFVYSIRHMYGLEGSRRNYKTPDCSKICVGINF</sequence>
<keyword evidence="5" id="KW-0479">Metal-binding</keyword>
<evidence type="ECO:0000256" key="3">
    <source>
        <dbReference type="ARBA" id="ARBA00022515"/>
    </source>
</evidence>
<organism evidence="10">
    <name type="scientific">Harpegnathos saltator</name>
    <name type="common">Jerdon's jumping ant</name>
    <dbReference type="NCBI Taxonomy" id="610380"/>
    <lineage>
        <taxon>Eukaryota</taxon>
        <taxon>Metazoa</taxon>
        <taxon>Ecdysozoa</taxon>
        <taxon>Arthropoda</taxon>
        <taxon>Hexapoda</taxon>
        <taxon>Insecta</taxon>
        <taxon>Pterygota</taxon>
        <taxon>Neoptera</taxon>
        <taxon>Endopterygota</taxon>
        <taxon>Hymenoptera</taxon>
        <taxon>Apocrita</taxon>
        <taxon>Aculeata</taxon>
        <taxon>Formicoidea</taxon>
        <taxon>Formicidae</taxon>
        <taxon>Ponerinae</taxon>
        <taxon>Ponerini</taxon>
        <taxon>Harpegnathos</taxon>
    </lineage>
</organism>
<protein>
    <submittedName>
        <fullName evidence="9">DNA primase large subunit</fullName>
    </submittedName>
</protein>
<keyword evidence="4" id="KW-0235">DNA replication</keyword>
<dbReference type="GO" id="GO:0006270">
    <property type="term" value="P:DNA replication initiation"/>
    <property type="evidence" value="ECO:0007669"/>
    <property type="project" value="TreeGrafter"/>
</dbReference>
<dbReference type="InParanoid" id="E2C121"/>
<reference evidence="9 10" key="1">
    <citation type="journal article" date="2010" name="Science">
        <title>Genomic comparison of the ants Camponotus floridanus and Harpegnathos saltator.</title>
        <authorList>
            <person name="Bonasio R."/>
            <person name="Zhang G."/>
            <person name="Ye C."/>
            <person name="Mutti N.S."/>
            <person name="Fang X."/>
            <person name="Qin N."/>
            <person name="Donahue G."/>
            <person name="Yang P."/>
            <person name="Li Q."/>
            <person name="Li C."/>
            <person name="Zhang P."/>
            <person name="Huang Z."/>
            <person name="Berger S.L."/>
            <person name="Reinberg D."/>
            <person name="Wang J."/>
            <person name="Liebig J."/>
        </authorList>
    </citation>
    <scope>NUCLEOTIDE SEQUENCE [LARGE SCALE GENOMIC DNA]</scope>
    <source>
        <strain evidence="9 10">R22 G/1</strain>
    </source>
</reference>
<dbReference type="GO" id="GO:0051539">
    <property type="term" value="F:4 iron, 4 sulfur cluster binding"/>
    <property type="evidence" value="ECO:0007669"/>
    <property type="project" value="UniProtKB-KW"/>
</dbReference>
<dbReference type="Proteomes" id="UP000008237">
    <property type="component" value="Unassembled WGS sequence"/>
</dbReference>
<evidence type="ECO:0000259" key="8">
    <source>
        <dbReference type="Pfam" id="PF04104"/>
    </source>
</evidence>
<dbReference type="InterPro" id="IPR058560">
    <property type="entry name" value="DNA_primase_C"/>
</dbReference>
<dbReference type="GO" id="GO:0005658">
    <property type="term" value="C:alpha DNA polymerase:primase complex"/>
    <property type="evidence" value="ECO:0007669"/>
    <property type="project" value="TreeGrafter"/>
</dbReference>
<dbReference type="Pfam" id="PF04104">
    <property type="entry name" value="DNA_primase_lrg"/>
    <property type="match status" value="1"/>
</dbReference>
<proteinExistence type="predicted"/>
<keyword evidence="2" id="KW-0004">4Fe-4S</keyword>
<keyword evidence="3" id="KW-0639">Primosome</keyword>